<evidence type="ECO:0000313" key="3">
    <source>
        <dbReference type="EMBL" id="RID65758.1"/>
    </source>
</evidence>
<accession>A0A397ZL90</accession>
<dbReference type="EMBL" id="CM010631">
    <property type="protein sequence ID" value="RID65758.1"/>
    <property type="molecule type" value="Genomic_DNA"/>
</dbReference>
<dbReference type="InterPro" id="IPR051504">
    <property type="entry name" value="Plant_metabolite_acyltrans"/>
</dbReference>
<dbReference type="Pfam" id="PF02458">
    <property type="entry name" value="Transferase"/>
    <property type="match status" value="1"/>
</dbReference>
<dbReference type="Proteomes" id="UP000264353">
    <property type="component" value="Chromosome A4"/>
</dbReference>
<protein>
    <recommendedName>
        <fullName evidence="5">Phenolic glucoside malonyltransferase 1-like</fullName>
    </recommendedName>
</protein>
<evidence type="ECO:0008006" key="5">
    <source>
        <dbReference type="Google" id="ProtNLM"/>
    </source>
</evidence>
<dbReference type="SUPFAM" id="SSF52777">
    <property type="entry name" value="CoA-dependent acyltransferases"/>
    <property type="match status" value="1"/>
</dbReference>
<dbReference type="Gene3D" id="3.30.559.10">
    <property type="entry name" value="Chloramphenicol acetyltransferase-like domain"/>
    <property type="match status" value="2"/>
</dbReference>
<reference evidence="3 4" key="1">
    <citation type="submission" date="2018-06" db="EMBL/GenBank/DDBJ databases">
        <title>WGS assembly of Brassica rapa FPsc.</title>
        <authorList>
            <person name="Bowman J."/>
            <person name="Kohchi T."/>
            <person name="Yamato K."/>
            <person name="Jenkins J."/>
            <person name="Shu S."/>
            <person name="Ishizaki K."/>
            <person name="Yamaoka S."/>
            <person name="Nishihama R."/>
            <person name="Nakamura Y."/>
            <person name="Berger F."/>
            <person name="Adam C."/>
            <person name="Aki S."/>
            <person name="Althoff F."/>
            <person name="Araki T."/>
            <person name="Arteaga-Vazquez M."/>
            <person name="Balasubrmanian S."/>
            <person name="Bauer D."/>
            <person name="Boehm C."/>
            <person name="Briginshaw L."/>
            <person name="Caballero-Perez J."/>
            <person name="Catarino B."/>
            <person name="Chen F."/>
            <person name="Chiyoda S."/>
            <person name="Chovatia M."/>
            <person name="Davies K."/>
            <person name="Delmans M."/>
            <person name="Demura T."/>
            <person name="Dierschke T."/>
            <person name="Dolan L."/>
            <person name="Dorantes-Acosta A."/>
            <person name="Eklund D."/>
            <person name="Florent S."/>
            <person name="Flores-Sandoval E."/>
            <person name="Fujiyama A."/>
            <person name="Fukuzawa H."/>
            <person name="Galik B."/>
            <person name="Grimanelli D."/>
            <person name="Grimwood J."/>
            <person name="Grossniklaus U."/>
            <person name="Hamada T."/>
            <person name="Haseloff J."/>
            <person name="Hetherington A."/>
            <person name="Higo A."/>
            <person name="Hirakawa Y."/>
            <person name="Hundley H."/>
            <person name="Ikeda Y."/>
            <person name="Inoue K."/>
            <person name="Inoue S."/>
            <person name="Ishida S."/>
            <person name="Jia Q."/>
            <person name="Kakita M."/>
            <person name="Kanazawa T."/>
            <person name="Kawai Y."/>
            <person name="Kawashima T."/>
            <person name="Kennedy M."/>
            <person name="Kinose K."/>
            <person name="Kinoshita T."/>
            <person name="Kohara Y."/>
            <person name="Koide E."/>
            <person name="Komatsu K."/>
            <person name="Kopischke S."/>
            <person name="Kubo M."/>
            <person name="Kyozuka J."/>
            <person name="Lagercrantz U."/>
            <person name="Lin S."/>
            <person name="Lindquist E."/>
            <person name="Lipzen A."/>
            <person name="Lu C."/>
            <person name="Luna E."/>
            <person name="Martienssen R."/>
            <person name="Minamino N."/>
            <person name="Mizutani M."/>
            <person name="Mizutani M."/>
            <person name="Mochizuki N."/>
            <person name="Monte I."/>
            <person name="Mosher R."/>
            <person name="Nagasaki H."/>
            <person name="Nakagami H."/>
            <person name="Naramoto S."/>
            <person name="Nishitani K."/>
            <person name="Ohtani M."/>
            <person name="Okamoto T."/>
            <person name="Okumura M."/>
            <person name="Phillips J."/>
            <person name="Pollak B."/>
            <person name="Reinders A."/>
            <person name="Roevekamp M."/>
            <person name="Sano R."/>
            <person name="Sawa S."/>
            <person name="Schmid M."/>
            <person name="Shirakawa M."/>
            <person name="Solano R."/>
            <person name="Spunde A."/>
            <person name="Suetsugu N."/>
            <person name="Sugano S."/>
            <person name="Sugiyama A."/>
            <person name="Sun R."/>
            <person name="Suzuki Y."/>
            <person name="Takenaka M."/>
            <person name="Takezawa D."/>
            <person name="Tomogane H."/>
            <person name="Tsuzuki M."/>
            <person name="Ueda T."/>
            <person name="Umeda M."/>
            <person name="Ward J."/>
            <person name="Watanabe Y."/>
            <person name="Yazaki K."/>
            <person name="Yokoyama R."/>
            <person name="Yoshitake Y."/>
            <person name="Yotsui I."/>
            <person name="Zachgo S."/>
            <person name="Schmutz J."/>
        </authorList>
    </citation>
    <scope>NUCLEOTIDE SEQUENCE [LARGE SCALE GENOMIC DNA]</scope>
    <source>
        <strain evidence="4">cv. B-3</strain>
    </source>
</reference>
<dbReference type="PANTHER" id="PTHR31625">
    <property type="match status" value="1"/>
</dbReference>
<proteinExistence type="predicted"/>
<sequence length="466" mass="50962">MVSALNVIDVSRVTPSDSPEPFTLSLTFFDLLWYKLHPVERVIFYRLAAATRPFFDSVIVPNLKSSLSSSLSHYLPLAGKLVWDSLDKKPSLVYSPNDAVSFTVAESSAEFSLLTGNKPFPTTELYPLVPELQVSDESASAVSFQVTLFPNQGFCIGVTAHHAVLDGKTTTMFLKFWANACKRQQDQTVNASVPQDLIPIYDRTVIKAPGDIETKIMNQLNSFFKMLSGGKEPENPRSLKILPSQELSPDVVRFTLDLTREDIQTLRERLKRESSASSSSPKELRLSTFVVTFSYALTCLIRARGGDPKRPVGYGFAVDCRSLLDPPVPSNYFGNCVSASLGMPLTAETFMGEEGFLSAARMVSDSVEGLDETVAFKLPEIMGAFMSSLPPGAQLLSVAGSTRFGVYGLDFGWGKPQRVVIVSIDQGEAISMAEGRDGNGGVEIGFSLKKHEMESLIDLLHQGLKS</sequence>
<dbReference type="InterPro" id="IPR023213">
    <property type="entry name" value="CAT-like_dom_sf"/>
</dbReference>
<dbReference type="FunFam" id="3.30.559.10:FF:000046">
    <property type="entry name" value="Phenolic glucoside malonyltransferase 1"/>
    <property type="match status" value="1"/>
</dbReference>
<keyword evidence="2" id="KW-0012">Acyltransferase</keyword>
<name>A0A397ZL90_BRACM</name>
<dbReference type="GO" id="GO:0016747">
    <property type="term" value="F:acyltransferase activity, transferring groups other than amino-acyl groups"/>
    <property type="evidence" value="ECO:0007669"/>
    <property type="project" value="UniProtKB-ARBA"/>
</dbReference>
<dbReference type="AlphaFoldDB" id="A0A397ZL90"/>
<gene>
    <name evidence="3" type="ORF">BRARA_D00936</name>
</gene>
<evidence type="ECO:0000313" key="4">
    <source>
        <dbReference type="Proteomes" id="UP000264353"/>
    </source>
</evidence>
<evidence type="ECO:0000256" key="1">
    <source>
        <dbReference type="ARBA" id="ARBA00022679"/>
    </source>
</evidence>
<organism evidence="3 4">
    <name type="scientific">Brassica campestris</name>
    <name type="common">Field mustard</name>
    <dbReference type="NCBI Taxonomy" id="3711"/>
    <lineage>
        <taxon>Eukaryota</taxon>
        <taxon>Viridiplantae</taxon>
        <taxon>Streptophyta</taxon>
        <taxon>Embryophyta</taxon>
        <taxon>Tracheophyta</taxon>
        <taxon>Spermatophyta</taxon>
        <taxon>Magnoliopsida</taxon>
        <taxon>eudicotyledons</taxon>
        <taxon>Gunneridae</taxon>
        <taxon>Pentapetalae</taxon>
        <taxon>rosids</taxon>
        <taxon>malvids</taxon>
        <taxon>Brassicales</taxon>
        <taxon>Brassicaceae</taxon>
        <taxon>Brassiceae</taxon>
        <taxon>Brassica</taxon>
    </lineage>
</organism>
<keyword evidence="1" id="KW-0808">Transferase</keyword>
<evidence type="ECO:0000256" key="2">
    <source>
        <dbReference type="ARBA" id="ARBA00023315"/>
    </source>
</evidence>